<dbReference type="InterPro" id="IPR003593">
    <property type="entry name" value="AAA+_ATPase"/>
</dbReference>
<dbReference type="GO" id="GO:0034605">
    <property type="term" value="P:cellular response to heat"/>
    <property type="evidence" value="ECO:0007669"/>
    <property type="project" value="TreeGrafter"/>
</dbReference>
<dbReference type="Pfam" id="PF02861">
    <property type="entry name" value="Clp_N"/>
    <property type="match status" value="1"/>
</dbReference>
<dbReference type="GO" id="GO:0005524">
    <property type="term" value="F:ATP binding"/>
    <property type="evidence" value="ECO:0007669"/>
    <property type="project" value="UniProtKB-KW"/>
</dbReference>
<dbReference type="InterPro" id="IPR019489">
    <property type="entry name" value="Clp_ATPase_C"/>
</dbReference>
<dbReference type="Pfam" id="PF07724">
    <property type="entry name" value="AAA_2"/>
    <property type="match status" value="1"/>
</dbReference>
<evidence type="ECO:0000256" key="3">
    <source>
        <dbReference type="ARBA" id="ARBA00022741"/>
    </source>
</evidence>
<dbReference type="PROSITE" id="PS00870">
    <property type="entry name" value="CLPAB_1"/>
    <property type="match status" value="1"/>
</dbReference>
<protein>
    <submittedName>
        <fullName evidence="10">Type VI secretion ATPase, ClpV1 family</fullName>
    </submittedName>
</protein>
<evidence type="ECO:0000256" key="8">
    <source>
        <dbReference type="SAM" id="MobiDB-lite"/>
    </source>
</evidence>
<sequence length="906" mass="98368">MTISRQSLFSKLGVTLFRSAESATAYCKLRGNPYVELVHWLHQLMQQPDSDLHRVLRHCEIDQDTLDRDMARALAGLPAGASSIIDFSHDVDHAIERGWLITSLDRNERRIRGAWLLVALLTTPELRRALLSISPAFAKIPVDGLSDVLPAWIDGSPEMGEAPHDSSDYSPALPGEASQAMPRTSKGSPLEQYCTDLTARARAGEIDPVVGRELEIRTMIDVLLRRRQNNPLLTGEAGVGKTAVVEGFALAVANGEVPPKLASVRLLSLDVGALLAGASMKGEFEARLKGVLEAAAKSQVSVILFVDEIHTLIGAGGQAGTGDAANLLKPALARGTIRTIGATTWAEYKRHIEKDPALTRRFQVLQVPEPEEVAAIDMVRGLAPTFARHHGVVILDEAIRAAVRFSHRYIPSRQLPDKAISLFDTACARVALSQHTPPRELQNLSERLRAATVERDLLQQEALIGLDADQAIASANARIEALTNDMAVVEGHWRAQLDAMQALASAREAALAGDQQAAGSLRDLEQQLTFLRGETPYVFPEVDEAIVAEIVSDWTGVPVGRMVTDEITAVRTLPSTLEARVIGQPDALHQIGERVQTARAGLTNPKKPLGVFLLAGPSGVGKTETALALAEALYGGEQNLITLNMSEYQEAHTVSGLKGAPPGYVGYGEGGVLTEAVRRRPYSVVLLDEIEKAHRDVHEMFFQVFDKGYMEDGDGRYIDFRNTTILLTSNVGSELTASLCADPALAPDTEALRAALAPELLKVFPAAFLGRITVVPYRPLASMSLARIVRLHLERVVRRMAETHQIVLNYEEAVVDYIVGRCLVQETGARVLIGFIEQHVLPRLSTLWLDAFSSKQPLSRIDIVLGDRDAPPATALLFRFPAAQQQASQTDGVNADAEESIVGQAL</sequence>
<dbReference type="InterPro" id="IPR001270">
    <property type="entry name" value="ClpA/B"/>
</dbReference>
<dbReference type="Gene3D" id="1.10.8.60">
    <property type="match status" value="1"/>
</dbReference>
<dbReference type="Gene3D" id="3.40.50.300">
    <property type="entry name" value="P-loop containing nucleotide triphosphate hydrolases"/>
    <property type="match status" value="3"/>
</dbReference>
<evidence type="ECO:0000256" key="1">
    <source>
        <dbReference type="ARBA" id="ARBA00008675"/>
    </source>
</evidence>
<dbReference type="SMART" id="SM00382">
    <property type="entry name" value="AAA"/>
    <property type="match status" value="2"/>
</dbReference>
<dbReference type="Pfam" id="PF10431">
    <property type="entry name" value="ClpB_D2-small"/>
    <property type="match status" value="1"/>
</dbReference>
<dbReference type="PRINTS" id="PR00300">
    <property type="entry name" value="CLPPROTEASEA"/>
</dbReference>
<dbReference type="CDD" id="cd19499">
    <property type="entry name" value="RecA-like_ClpB_Hsp104-like"/>
    <property type="match status" value="1"/>
</dbReference>
<dbReference type="Gene3D" id="1.10.1780.10">
    <property type="entry name" value="Clp, N-terminal domain"/>
    <property type="match status" value="1"/>
</dbReference>
<dbReference type="InterPro" id="IPR017729">
    <property type="entry name" value="ATPase_T6SS_ClpV1"/>
</dbReference>
<keyword evidence="3" id="KW-0547">Nucleotide-binding</keyword>
<dbReference type="SUPFAM" id="SSF52540">
    <property type="entry name" value="P-loop containing nucleoside triphosphate hydrolases"/>
    <property type="match status" value="2"/>
</dbReference>
<reference evidence="11" key="1">
    <citation type="journal article" date="2014" name="Stand. Genomic Sci.">
        <title>Complete genome sequence of Burkholderia phymatum STM815(T), a broad host range and efficient nitrogen-fixing symbiont of Mimosa species.</title>
        <authorList>
            <person name="Moulin L."/>
            <person name="Klonowska A."/>
            <person name="Caroline B."/>
            <person name="Booth K."/>
            <person name="Vriezen J.A."/>
            <person name="Melkonian R."/>
            <person name="James E.K."/>
            <person name="Young J.P."/>
            <person name="Bena G."/>
            <person name="Hauser L."/>
            <person name="Land M."/>
            <person name="Kyrpides N."/>
            <person name="Bruce D."/>
            <person name="Chain P."/>
            <person name="Copeland A."/>
            <person name="Pitluck S."/>
            <person name="Woyke T."/>
            <person name="Lizotte-Waniewski M."/>
            <person name="Bristow J."/>
            <person name="Riley M."/>
        </authorList>
    </citation>
    <scope>NUCLEOTIDE SEQUENCE [LARGE SCALE GENOMIC DNA]</scope>
    <source>
        <strain evidence="11">DSM 17167 / CIP 108236 / LMG 21445 / STM815</strain>
        <plasmid evidence="11">Plasmid pBPHY01</plasmid>
    </source>
</reference>
<evidence type="ECO:0000256" key="4">
    <source>
        <dbReference type="ARBA" id="ARBA00022840"/>
    </source>
</evidence>
<accession>B2JW45</accession>
<geneLocation type="plasmid" evidence="10 11">
    <name>pBPHY01</name>
</geneLocation>
<proteinExistence type="inferred from homology"/>
<feature type="region of interest" description="Disordered" evidence="8">
    <location>
        <begin position="156"/>
        <end position="189"/>
    </location>
</feature>
<dbReference type="RefSeq" id="WP_012405331.1">
    <property type="nucleotide sequence ID" value="NC_010625.1"/>
</dbReference>
<keyword evidence="4" id="KW-0067">ATP-binding</keyword>
<evidence type="ECO:0000313" key="10">
    <source>
        <dbReference type="EMBL" id="ACC75172.1"/>
    </source>
</evidence>
<keyword evidence="5" id="KW-0143">Chaperone</keyword>
<dbReference type="GO" id="GO:0016887">
    <property type="term" value="F:ATP hydrolysis activity"/>
    <property type="evidence" value="ECO:0007669"/>
    <property type="project" value="InterPro"/>
</dbReference>
<dbReference type="PANTHER" id="PTHR11638">
    <property type="entry name" value="ATP-DEPENDENT CLP PROTEASE"/>
    <property type="match status" value="1"/>
</dbReference>
<evidence type="ECO:0000256" key="6">
    <source>
        <dbReference type="ARBA" id="ARBA00025613"/>
    </source>
</evidence>
<dbReference type="KEGG" id="bph:Bphy_6115"/>
<dbReference type="InterPro" id="IPR050130">
    <property type="entry name" value="ClpA_ClpB"/>
</dbReference>
<name>B2JW45_PARP8</name>
<keyword evidence="10" id="KW-0614">Plasmid</keyword>
<dbReference type="InterPro" id="IPR036628">
    <property type="entry name" value="Clp_N_dom_sf"/>
</dbReference>
<evidence type="ECO:0000259" key="9">
    <source>
        <dbReference type="PROSITE" id="PS51903"/>
    </source>
</evidence>
<dbReference type="Proteomes" id="UP000001192">
    <property type="component" value="Plasmid pBPHY01"/>
</dbReference>
<comment type="function">
    <text evidence="6">Part of a stress-induced multi-chaperone system, it is involved in the recovery of the cell from heat-induced damage, in cooperation with DnaK, DnaJ and GrpE. Acts before DnaK, in the processing of protein aggregates. Protein binding stimulates the ATPase activity; ATP hydrolysis unfolds the denatured protein aggregates, which probably helps expose new hydrophobic binding sites on the surface of ClpB-bound aggregates, contributing to the solubilization and refolding of denatured protein aggregates by DnaK.</text>
</comment>
<dbReference type="PROSITE" id="PS51903">
    <property type="entry name" value="CLP_R"/>
    <property type="match status" value="1"/>
</dbReference>
<feature type="domain" description="Clp R" evidence="9">
    <location>
        <begin position="9"/>
        <end position="151"/>
    </location>
</feature>
<dbReference type="NCBIfam" id="TIGR03345">
    <property type="entry name" value="VI_ClpV1"/>
    <property type="match status" value="1"/>
</dbReference>
<keyword evidence="2 7" id="KW-0677">Repeat</keyword>
<dbReference type="InterPro" id="IPR041546">
    <property type="entry name" value="ClpA/ClpB_AAA_lid"/>
</dbReference>
<dbReference type="Pfam" id="PF17871">
    <property type="entry name" value="AAA_lid_9"/>
    <property type="match status" value="1"/>
</dbReference>
<dbReference type="SMART" id="SM01086">
    <property type="entry name" value="ClpB_D2-small"/>
    <property type="match status" value="1"/>
</dbReference>
<dbReference type="AlphaFoldDB" id="B2JW45"/>
<comment type="similarity">
    <text evidence="1">Belongs to the ClpA/ClpB family.</text>
</comment>
<keyword evidence="11" id="KW-1185">Reference proteome</keyword>
<dbReference type="PANTHER" id="PTHR11638:SF184">
    <property type="entry name" value="ATPASE WITH CHAPERONE ACTIVITY"/>
    <property type="match status" value="1"/>
</dbReference>
<dbReference type="InterPro" id="IPR027417">
    <property type="entry name" value="P-loop_NTPase"/>
</dbReference>
<dbReference type="InterPro" id="IPR018368">
    <property type="entry name" value="ClpA/B_CS1"/>
</dbReference>
<dbReference type="SUPFAM" id="SSF81923">
    <property type="entry name" value="Double Clp-N motif"/>
    <property type="match status" value="1"/>
</dbReference>
<dbReference type="CDD" id="cd00009">
    <property type="entry name" value="AAA"/>
    <property type="match status" value="1"/>
</dbReference>
<dbReference type="Pfam" id="PF00004">
    <property type="entry name" value="AAA"/>
    <property type="match status" value="1"/>
</dbReference>
<evidence type="ECO:0000256" key="2">
    <source>
        <dbReference type="ARBA" id="ARBA00022737"/>
    </source>
</evidence>
<organism evidence="10 11">
    <name type="scientific">Paraburkholderia phymatum (strain DSM 17167 / CIP 108236 / LMG 21445 / STM815)</name>
    <name type="common">Burkholderia phymatum</name>
    <dbReference type="NCBI Taxonomy" id="391038"/>
    <lineage>
        <taxon>Bacteria</taxon>
        <taxon>Pseudomonadati</taxon>
        <taxon>Pseudomonadota</taxon>
        <taxon>Betaproteobacteria</taxon>
        <taxon>Burkholderiales</taxon>
        <taxon>Burkholderiaceae</taxon>
        <taxon>Paraburkholderia</taxon>
    </lineage>
</organism>
<evidence type="ECO:0000313" key="11">
    <source>
        <dbReference type="Proteomes" id="UP000001192"/>
    </source>
</evidence>
<evidence type="ECO:0000256" key="7">
    <source>
        <dbReference type="PROSITE-ProRule" id="PRU01251"/>
    </source>
</evidence>
<gene>
    <name evidence="10" type="ordered locus">Bphy_6115</name>
</gene>
<dbReference type="InterPro" id="IPR003959">
    <property type="entry name" value="ATPase_AAA_core"/>
</dbReference>
<dbReference type="InterPro" id="IPR004176">
    <property type="entry name" value="Clp_R_N"/>
</dbReference>
<dbReference type="HOGENOM" id="CLU_005070_1_2_4"/>
<dbReference type="GO" id="GO:0005737">
    <property type="term" value="C:cytoplasm"/>
    <property type="evidence" value="ECO:0007669"/>
    <property type="project" value="TreeGrafter"/>
</dbReference>
<dbReference type="EMBL" id="CP001045">
    <property type="protein sequence ID" value="ACC75172.1"/>
    <property type="molecule type" value="Genomic_DNA"/>
</dbReference>
<dbReference type="OrthoDB" id="9803641at2"/>
<evidence type="ECO:0000256" key="5">
    <source>
        <dbReference type="ARBA" id="ARBA00023186"/>
    </source>
</evidence>